<feature type="region of interest" description="Disordered" evidence="2">
    <location>
        <begin position="1900"/>
        <end position="1919"/>
    </location>
</feature>
<feature type="compositionally biased region" description="Basic and acidic residues" evidence="2">
    <location>
        <begin position="2372"/>
        <end position="2381"/>
    </location>
</feature>
<feature type="domain" description="Duffy-antigen binding" evidence="5">
    <location>
        <begin position="1617"/>
        <end position="1845"/>
    </location>
</feature>
<dbReference type="VEuPathDB" id="PlasmoDB:PfGA01_000006700"/>
<dbReference type="GO" id="GO:0016020">
    <property type="term" value="C:membrane"/>
    <property type="evidence" value="ECO:0007669"/>
    <property type="project" value="InterPro"/>
</dbReference>
<dbReference type="VEuPathDB" id="PlasmoDB:PfGA01_130005500"/>
<feature type="domain" description="Duffy-binding-like" evidence="7">
    <location>
        <begin position="1934"/>
        <end position="2076"/>
    </location>
</feature>
<dbReference type="FunFam" id="1.20.58.830:FF:000001">
    <property type="entry name" value="Erythrocyte membrane protein 1, PfEMP1"/>
    <property type="match status" value="1"/>
</dbReference>
<protein>
    <submittedName>
        <fullName evidence="8">Erythrocyte membrane protein 1</fullName>
    </submittedName>
</protein>
<evidence type="ECO:0000259" key="5">
    <source>
        <dbReference type="Pfam" id="PF05424"/>
    </source>
</evidence>
<feature type="region of interest" description="Disordered" evidence="2">
    <location>
        <begin position="635"/>
        <end position="669"/>
    </location>
</feature>
<dbReference type="Pfam" id="PF05424">
    <property type="entry name" value="Duffy_binding"/>
    <property type="match status" value="4"/>
</dbReference>
<dbReference type="GO" id="GO:0046789">
    <property type="term" value="F:host cell surface receptor binding"/>
    <property type="evidence" value="ECO:0007669"/>
    <property type="project" value="InterPro"/>
</dbReference>
<dbReference type="VEuPathDB" id="PlasmoDB:PfNF54_050005000"/>
<feature type="compositionally biased region" description="Low complexity" evidence="2">
    <location>
        <begin position="298"/>
        <end position="309"/>
    </location>
</feature>
<evidence type="ECO:0000259" key="6">
    <source>
        <dbReference type="Pfam" id="PF18562"/>
    </source>
</evidence>
<dbReference type="InterPro" id="IPR008602">
    <property type="entry name" value="Duffy-antigen-binding"/>
</dbReference>
<dbReference type="VEuPathDB" id="PlasmoDB:PfIT_070016700"/>
<accession>A0A191VZA7</accession>
<evidence type="ECO:0000256" key="2">
    <source>
        <dbReference type="SAM" id="MobiDB-lite"/>
    </source>
</evidence>
<dbReference type="InterPro" id="IPR004258">
    <property type="entry name" value="DBL"/>
</dbReference>
<gene>
    <name evidence="8" type="primary">var</name>
</gene>
<feature type="domain" description="Duffy-antigen binding" evidence="5">
    <location>
        <begin position="1"/>
        <end position="122"/>
    </location>
</feature>
<dbReference type="VEuPathDB" id="PlasmoDB:PfSD01_120024300"/>
<dbReference type="FunFam" id="1.20.58.1930:FF:000001">
    <property type="entry name" value="Erythrocyte membrane protein 1, PfEMP1"/>
    <property type="match status" value="1"/>
</dbReference>
<dbReference type="VEuPathDB" id="PlasmoDB:PF3D7_0412900"/>
<feature type="domain" description="Duffy-antigen binding" evidence="5">
    <location>
        <begin position="1183"/>
        <end position="1363"/>
    </location>
</feature>
<sequence>DIVRGRDLYRGDNREKTKLEKNLKTIFGHIYEELIKKKTNGNTLKDRYEGDKENYYQLREDWWALNRDQVWKAITCEAQGNTYFHATCDGGDNRGGAQANDKCTCNNGDVPTYFDYVPQYLRWFEEWGEDFCRKKKIKVENVKKSCRGKYKGADRYCSRNGYDCEKTKRAIGKLRYGKQCISCLYGCNPYVNWIEKQKEQFDKQKKIYDEEIKKYINGAPRSSSRNKRAAGGTSTTNYDGYESKFYNKLKDDGNYSGVNSFLDLLSNEEVCKNVQDTEGGKIDFKEVNSGGAVGGASGDSSTSDTSGTNDKTKGTFYRSDYCQPCPICGVKKTNNGSGGNTEWEKKNTDQCKNIKLYKPRSGEKGTKIEILKSGENHDDIEKKLNEFCKTQNGNSGNASSIGSGDCGTNSDSSLCEPWQCYQFEHLEKENKTNGVDDVDDEDYDGLVNSSGGLCILETTNGKENGKKQKTFYDFFTYWVAHMLKDSIHWRTEKLERCLKNGTKTRCKNNNKCKTDCECFQKWVEQKKEKEWNPIKDHFGKQKDLLEQIQGADPGIILEGVLKLQFLNENTEEKSENSLDSEELKHLKEIKELLEKEKKKNQEAAGANGKKTIMDKLIDYELDEADLCLDNHPEEEKCVDEDDDSDEDDHEAPPIMRSNPCAKPSGSRHRALANEAAHQMHKAAKTQLAIRGRRRTLKADAKQGTYRKNGTTIKLKDICSITKDHSNDSRGTPEEGPCTGKDNTDERFKIGTEWSKVGEDKTTYKEVYLPPRRQHMCTSNLEHLLNGNDGPIMRVGNDKINHSFLGDVLLSAKFEAEFIKKRYKDQSGYKDKETMCRAIRYSFADIADVIRGNDLWDHNDQTTLQNHLKSVFKNIKEKLPGIQEIYKIDDPPYKKLREDWWEANRAKVWEAMQCALKDLKKFDGDCAYSRSGIIPYDDYIPQRLRWMTEWAEWYCKAQKEAYEELEEKCKECKENGKEKCTQGDNYCTPCDKQCKLYVTKIKKWEKQWRKISDKYNLLYLQAQTTVNNGKRTVFEDEDPDYQQMVEFLQKLQKANGDTTPGVNTSPYFTAEGYIHQEVPHMECQVQKQFCKHKNGGTKPTGTQEDDEYTFKKPPPEYKDACECNSRPQVPPKKKEDEDACKIVEEILNGKSGTTKVGECNPKNNDKNYPAWQCDKSSNLVKENGICMPPRRQKLCLYYIGHDNETQKITTDDNLKDAFIKTAAAETFFAWHYYKNKNGNGEDLDEQLNNGEIPPEFFRSMIYTFGDYRDIFFNTDISEKTEESHVKKAIDFILEFFSKFGRGNGLTRENWWNEYAPSIWRGMLCALSHASGNKEKVRRQLNSTYINHTIINDLQDFAKTPQFLRWFIEWSDEFCAQQKKKYNELKEKCNKCGSSNGTVTSDECRTQCVECKKRCQEYSAFIREWQKNWNKQKNKYETLYAQVKSTSGSTVNSSDPIEKKLLKYLKNLNDPKDNSDVYSSAGGYLEKEGYIDDCNESKQNNFNKNNNDENDYAFREFPYKYKDHCECKDEEAPPPQPARPDVCDTVATALTGSLQDACRQKYGPGGKENFPNWKCIPTSGDSTTTSDEGRSPRVARSTPETATGGKTTKSGATTGSGSVCVPPRRRRLYIQKLHDWAKTVGDKGESKSQSGVETTEVSGETTRGPTQASTSPSSSNPRDVDDLLQAFVESAAVETFFLWDRYKKQKEKKPQGVVAQLQLLDGNSGGGEDDDPQTLLQNGEIPNDFLRQMFYTLGDYRDICIGKTPDGIDEVITSDQKDKEASSKVTMKDISENIQKAIEQILPKNGGTPHPKTIGQTPQQWWDDNAKHIWKGMICALAYKDNDSEGEKRNHDTNKPILDDIVQEAFFGDKTADKPGTTGTNTVTPGTPNGTYNDRYKYTDVKLNENSGDGPKSTSGEKTPLDSFIKRPTYFRYLEEWGETFCRERKKRLEKIKEECVKSASERCSGDGENCNDNLNQKYNILPSFNCPSCGEECRKYKKWIEKKKDEYDKQQKAYTGQKDKCETESNNHGNEFCKTLKTNYTDAAAFLQKLGPCKKDNVEDNEKDKLDFNEPDKTFVPATNCDPCSQFKIDCKNDNCRSGDGDTNDMCNGKIKTITANDIGKRQNSAEDIGMLVSDNGESRFESDLSVCEGAGIFTGIRKDVWTCDNVCGYNVCKPKKVNGKENETENKNQIIIIRALFKRWLEYFVQDYNKIKHKISHCINKGNGSPCINRCVEQWIEKKKTEWETIRDRYLKPYKSDDDNDMTSLVRNFLEELQPQTDVNKAIKPCGTLTKFEDSIHCNGAANTEKKDGEKSDVVECLLHRLKKEIESCSTPTSGQTCTQTTPPETPDDEEDLLLEVENEKTNKQPSFCPEIKSEQEEKGGCDPAPTTIPASPAPKKPTAADSGPSGSPTDQESKEPPEEKSQESVKPAPAPPPAPPPIQPTPADQPFDPTILQTTIPFGVALALGSIAFLFLK</sequence>
<dbReference type="VEuPathDB" id="PlasmoDB:Pf7G8-2_000118600"/>
<feature type="domain" description="Duffy-binding-like" evidence="4">
    <location>
        <begin position="474"/>
        <end position="634"/>
    </location>
</feature>
<dbReference type="VEuPathDB" id="PlasmoDB:PfNF135_010005100"/>
<feature type="region of interest" description="Disordered" evidence="2">
    <location>
        <begin position="1867"/>
        <end position="1892"/>
    </location>
</feature>
<dbReference type="Gene3D" id="1.20.58.830">
    <property type="match status" value="5"/>
</dbReference>
<evidence type="ECO:0000313" key="8">
    <source>
        <dbReference type="EMBL" id="ANJ21042.1"/>
    </source>
</evidence>
<feature type="compositionally biased region" description="Low complexity" evidence="2">
    <location>
        <begin position="1599"/>
        <end position="1616"/>
    </location>
</feature>
<feature type="domain" description="Duffy-binding-like" evidence="7">
    <location>
        <begin position="1367"/>
        <end position="1505"/>
    </location>
</feature>
<feature type="transmembrane region" description="Helical" evidence="3">
    <location>
        <begin position="2452"/>
        <end position="2473"/>
    </location>
</feature>
<feature type="coiled-coil region" evidence="1">
    <location>
        <begin position="954"/>
        <end position="981"/>
    </location>
</feature>
<dbReference type="Pfam" id="PF18562">
    <property type="entry name" value="CIDR1_gamma"/>
    <property type="match status" value="1"/>
</dbReference>
<dbReference type="VEuPathDB" id="PlasmoDB:PF3D7_0500100"/>
<organism evidence="8">
    <name type="scientific">Plasmodium falciparum</name>
    <name type="common">malaria parasite P. falciparum</name>
    <dbReference type="NCBI Taxonomy" id="5833"/>
    <lineage>
        <taxon>Eukaryota</taxon>
        <taxon>Sar</taxon>
        <taxon>Alveolata</taxon>
        <taxon>Apicomplexa</taxon>
        <taxon>Aconoidasida</taxon>
        <taxon>Haemosporida</taxon>
        <taxon>Plasmodiidae</taxon>
        <taxon>Plasmodium</taxon>
        <taxon>Plasmodium (Laverania)</taxon>
    </lineage>
</organism>
<dbReference type="VEuPathDB" id="PlasmoDB:PfNF54_040018500"/>
<feature type="region of interest" description="Disordered" evidence="2">
    <location>
        <begin position="2328"/>
        <end position="2451"/>
    </location>
</feature>
<feature type="compositionally biased region" description="Low complexity" evidence="2">
    <location>
        <begin position="1873"/>
        <end position="1889"/>
    </location>
</feature>
<feature type="region of interest" description="Disordered" evidence="2">
    <location>
        <begin position="282"/>
        <end position="311"/>
    </location>
</feature>
<evidence type="ECO:0000256" key="1">
    <source>
        <dbReference type="SAM" id="Coils"/>
    </source>
</evidence>
<dbReference type="VEuPathDB" id="PlasmoDB:PfKE01_080014300"/>
<dbReference type="EMBL" id="KX154922">
    <property type="protein sequence ID" value="ANJ21042.1"/>
    <property type="molecule type" value="Genomic_DNA"/>
</dbReference>
<dbReference type="SUPFAM" id="SSF140924">
    <property type="entry name" value="Duffy binding domain-like"/>
    <property type="match status" value="6"/>
</dbReference>
<dbReference type="InterPro" id="IPR042202">
    <property type="entry name" value="Duffy-ag-bd_sf"/>
</dbReference>
<proteinExistence type="predicted"/>
<dbReference type="VEuPathDB" id="PlasmoDB:PfNF166_080012800"/>
<feature type="region of interest" description="Disordered" evidence="2">
    <location>
        <begin position="1567"/>
        <end position="1622"/>
    </location>
</feature>
<dbReference type="VEuPathDB" id="PlasmoDB:PfDd2_070016000"/>
<dbReference type="FunFam" id="1.20.58.830:FF:000004">
    <property type="entry name" value="Erythrocyte membrane protein 1, PfEMP1"/>
    <property type="match status" value="1"/>
</dbReference>
<feature type="non-terminal residue" evidence="8">
    <location>
        <position position="1"/>
    </location>
</feature>
<name>A0A191VZA7_PLAFA</name>
<dbReference type="VEuPathDB" id="PlasmoDB:PfCD01_090005600"/>
<reference evidence="8" key="1">
    <citation type="journal article" date="2016" name="EMBO Mol. Med.">
        <title>Plasmodium falciparum var genes expressed in children with severe malaria encode CIDRalpha1 domains.</title>
        <authorList>
            <person name="Jespersen J.S."/>
            <person name="Wang C.W."/>
            <person name="Mkumbaye S.I."/>
            <person name="Minja D.T."/>
            <person name="Petersen B."/>
            <person name="Turner L."/>
            <person name="Petersen J.E."/>
            <person name="Lusingu J.P."/>
            <person name="Theander T.G."/>
            <person name="Lavstsen T."/>
        </authorList>
    </citation>
    <scope>NUCLEOTIDE SEQUENCE</scope>
    <source>
        <strain evidence="8">2065-2</strain>
    </source>
</reference>
<feature type="compositionally biased region" description="Low complexity" evidence="2">
    <location>
        <begin position="2328"/>
        <end position="2343"/>
    </location>
</feature>
<feature type="compositionally biased region" description="Polar residues" evidence="2">
    <location>
        <begin position="1661"/>
        <end position="1675"/>
    </location>
</feature>
<dbReference type="VEuPathDB" id="PlasmoDB:PfKH01_000028300"/>
<feature type="region of interest" description="Disordered" evidence="2">
    <location>
        <begin position="1638"/>
        <end position="1677"/>
    </location>
</feature>
<feature type="non-terminal residue" evidence="8">
    <location>
        <position position="2474"/>
    </location>
</feature>
<dbReference type="InterPro" id="IPR054595">
    <property type="entry name" value="DBL_C"/>
</dbReference>
<dbReference type="VEuPathDB" id="PlasmoDB:Pf7G8_040030800"/>
<dbReference type="FunFam" id="1.20.58.830:FF:000009">
    <property type="entry name" value="Erythrocyte membrane protein 1, PfEMP1"/>
    <property type="match status" value="1"/>
</dbReference>
<feature type="region of interest" description="Disordered" evidence="2">
    <location>
        <begin position="722"/>
        <end position="744"/>
    </location>
</feature>
<dbReference type="FunFam" id="1.20.58.830:FF:000021">
    <property type="entry name" value="Erythrocyte membrane protein 1, PfEMP1"/>
    <property type="match status" value="1"/>
</dbReference>
<feature type="compositionally biased region" description="Basic and acidic residues" evidence="2">
    <location>
        <begin position="2412"/>
        <end position="2424"/>
    </location>
</feature>
<dbReference type="Pfam" id="PF22672">
    <property type="entry name" value="DBL_C"/>
    <property type="match status" value="3"/>
</dbReference>
<feature type="compositionally biased region" description="Low complexity" evidence="2">
    <location>
        <begin position="1648"/>
        <end position="1660"/>
    </location>
</feature>
<keyword evidence="3" id="KW-0472">Membrane</keyword>
<dbReference type="VEuPathDB" id="PlasmoDB:PfHB3_140005500"/>
<feature type="compositionally biased region" description="Pro residues" evidence="2">
    <location>
        <begin position="2429"/>
        <end position="2441"/>
    </location>
</feature>
<feature type="domain" description="Duffy-binding-like" evidence="4">
    <location>
        <begin position="2196"/>
        <end position="2332"/>
    </location>
</feature>
<feature type="domain" description="Duffy-binding-like" evidence="7">
    <location>
        <begin position="126"/>
        <end position="287"/>
    </location>
</feature>
<feature type="compositionally biased region" description="Acidic residues" evidence="2">
    <location>
        <begin position="2346"/>
        <end position="2357"/>
    </location>
</feature>
<feature type="domain" description="Duffy-antigen binding" evidence="5">
    <location>
        <begin position="766"/>
        <end position="944"/>
    </location>
</feature>
<feature type="compositionally biased region" description="Polar residues" evidence="2">
    <location>
        <begin position="1902"/>
        <end position="1915"/>
    </location>
</feature>
<feature type="domain" description="Cysteine-rich interdomain region 1 gamma" evidence="6">
    <location>
        <begin position="2126"/>
        <end position="2176"/>
    </location>
</feature>
<feature type="compositionally biased region" description="Basic and acidic residues" evidence="2">
    <location>
        <begin position="722"/>
        <end position="732"/>
    </location>
</feature>
<feature type="compositionally biased region" description="Acidic residues" evidence="2">
    <location>
        <begin position="636"/>
        <end position="649"/>
    </location>
</feature>
<keyword evidence="3" id="KW-0812">Transmembrane</keyword>
<dbReference type="VEuPathDB" id="PlasmoDB:PfHB3_070016000"/>
<dbReference type="VEuPathDB" id="PlasmoDB:PfSN01_120045800"/>
<dbReference type="Gene3D" id="1.20.1310.20">
    <property type="entry name" value="Duffy-antigen binding domain"/>
    <property type="match status" value="4"/>
</dbReference>
<dbReference type="VEuPathDB" id="PlasmoDB:PfTG01_040027100"/>
<dbReference type="Gene3D" id="1.20.58.1930">
    <property type="match status" value="1"/>
</dbReference>
<keyword evidence="1" id="KW-0175">Coiled coil</keyword>
<dbReference type="InterPro" id="IPR041480">
    <property type="entry name" value="CIDR1_gamma"/>
</dbReference>
<evidence type="ECO:0000259" key="7">
    <source>
        <dbReference type="Pfam" id="PF22672"/>
    </source>
</evidence>
<keyword evidence="3" id="KW-1133">Transmembrane helix</keyword>
<dbReference type="VEuPathDB" id="PlasmoDB:PfML01_000032200"/>
<dbReference type="VEuPathDB" id="PlasmoDB:PfGN01_070017000"/>
<evidence type="ECO:0000256" key="3">
    <source>
        <dbReference type="SAM" id="Phobius"/>
    </source>
</evidence>
<dbReference type="Pfam" id="PF03011">
    <property type="entry name" value="PFEMP"/>
    <property type="match status" value="2"/>
</dbReference>
<evidence type="ECO:0000259" key="4">
    <source>
        <dbReference type="Pfam" id="PF03011"/>
    </source>
</evidence>